<dbReference type="EMBL" id="CACVKT020006975">
    <property type="protein sequence ID" value="CAC5404562.1"/>
    <property type="molecule type" value="Genomic_DNA"/>
</dbReference>
<proteinExistence type="predicted"/>
<name>A0A6J8DB41_MYTCO</name>
<gene>
    <name evidence="1" type="ORF">MCOR_38336</name>
</gene>
<sequence>MSRAYKWVQSKKKIMHTLPISGDCYWLLLNLINIIFKEGKVPDMLKEGLLIPVFKNKGEKNIATNYRGITVLPVLNKVIETIVKVRINAAVLVTQNVTQRGFTAGSGPANAALPVEEIYREAKDNNQDGFHGENGLDMETIIHLYKICILPVLLYIIDLLTARSLNLDKLEKFRKKMLKQLMSLPTNTPVPAIKILTGILPVEAQIHLKVMTLFINVYTQPNESLEKQPARKQLCTKSMNSNSWFIEVKTIMLKYDLGNVIEWLDIQLKKEELLSKTRKGINAYWIERITSLAKLYTGRRYLNSDIFMPGKTHPILRIKHQSPRDSKRVPTKIKLLTGTYILQPLRYKIYKEGTEDHCIACDCKEETLEHLLIQCKAWNYMRDPILQTIKNLLTANGDVREEDLTCEMTIQVLMDITKIQKINRITSDLMSKI</sequence>
<reference evidence="1 2" key="1">
    <citation type="submission" date="2020-06" db="EMBL/GenBank/DDBJ databases">
        <authorList>
            <person name="Li R."/>
            <person name="Bekaert M."/>
        </authorList>
    </citation>
    <scope>NUCLEOTIDE SEQUENCE [LARGE SCALE GENOMIC DNA]</scope>
    <source>
        <strain evidence="2">wild</strain>
    </source>
</reference>
<evidence type="ECO:0000313" key="1">
    <source>
        <dbReference type="EMBL" id="CAC5404562.1"/>
    </source>
</evidence>
<accession>A0A6J8DB41</accession>
<keyword evidence="2" id="KW-1185">Reference proteome</keyword>
<dbReference type="AlphaFoldDB" id="A0A6J8DB41"/>
<dbReference type="OrthoDB" id="10014409at2759"/>
<dbReference type="Proteomes" id="UP000507470">
    <property type="component" value="Unassembled WGS sequence"/>
</dbReference>
<evidence type="ECO:0008006" key="3">
    <source>
        <dbReference type="Google" id="ProtNLM"/>
    </source>
</evidence>
<organism evidence="1 2">
    <name type="scientific">Mytilus coruscus</name>
    <name type="common">Sea mussel</name>
    <dbReference type="NCBI Taxonomy" id="42192"/>
    <lineage>
        <taxon>Eukaryota</taxon>
        <taxon>Metazoa</taxon>
        <taxon>Spiralia</taxon>
        <taxon>Lophotrochozoa</taxon>
        <taxon>Mollusca</taxon>
        <taxon>Bivalvia</taxon>
        <taxon>Autobranchia</taxon>
        <taxon>Pteriomorphia</taxon>
        <taxon>Mytilida</taxon>
        <taxon>Mytiloidea</taxon>
        <taxon>Mytilidae</taxon>
        <taxon>Mytilinae</taxon>
        <taxon>Mytilus</taxon>
    </lineage>
</organism>
<protein>
    <recommendedName>
        <fullName evidence="3">Reverse transcriptase domain-containing protein</fullName>
    </recommendedName>
</protein>
<evidence type="ECO:0000313" key="2">
    <source>
        <dbReference type="Proteomes" id="UP000507470"/>
    </source>
</evidence>